<dbReference type="PROSITE" id="PS50049">
    <property type="entry name" value="THD_2"/>
    <property type="match status" value="1"/>
</dbReference>
<name>A0A8S3ZZS7_9EUPU</name>
<evidence type="ECO:0000313" key="7">
    <source>
        <dbReference type="EMBL" id="CAG5135127.1"/>
    </source>
</evidence>
<evidence type="ECO:0000259" key="6">
    <source>
        <dbReference type="PROSITE" id="PS50049"/>
    </source>
</evidence>
<dbReference type="Proteomes" id="UP000678393">
    <property type="component" value="Unassembled WGS sequence"/>
</dbReference>
<gene>
    <name evidence="7" type="ORF">CUNI_LOCUS20685</name>
</gene>
<comment type="caution">
    <text evidence="7">The sequence shown here is derived from an EMBL/GenBank/DDBJ whole genome shotgun (WGS) entry which is preliminary data.</text>
</comment>
<dbReference type="Gene3D" id="2.60.120.40">
    <property type="match status" value="1"/>
</dbReference>
<dbReference type="GO" id="GO:0005125">
    <property type="term" value="F:cytokine activity"/>
    <property type="evidence" value="ECO:0007669"/>
    <property type="project" value="UniProtKB-KW"/>
</dbReference>
<keyword evidence="8" id="KW-1185">Reference proteome</keyword>
<protein>
    <recommendedName>
        <fullName evidence="6">THD domain-containing protein</fullName>
    </recommendedName>
</protein>
<comment type="subcellular location">
    <subcellularLocation>
        <location evidence="1">Membrane</location>
    </subcellularLocation>
</comment>
<evidence type="ECO:0000313" key="8">
    <source>
        <dbReference type="Proteomes" id="UP000678393"/>
    </source>
</evidence>
<evidence type="ECO:0000256" key="4">
    <source>
        <dbReference type="ARBA" id="ARBA00023136"/>
    </source>
</evidence>
<keyword evidence="5" id="KW-1133">Transmembrane helix</keyword>
<dbReference type="GO" id="GO:0006955">
    <property type="term" value="P:immune response"/>
    <property type="evidence" value="ECO:0007669"/>
    <property type="project" value="InterPro"/>
</dbReference>
<dbReference type="OrthoDB" id="6074301at2759"/>
<dbReference type="InterPro" id="IPR008983">
    <property type="entry name" value="Tumour_necrosis_fac-like_dom"/>
</dbReference>
<evidence type="ECO:0000256" key="3">
    <source>
        <dbReference type="ARBA" id="ARBA00022514"/>
    </source>
</evidence>
<reference evidence="7" key="1">
    <citation type="submission" date="2021-04" db="EMBL/GenBank/DDBJ databases">
        <authorList>
            <consortium name="Molecular Ecology Group"/>
        </authorList>
    </citation>
    <scope>NUCLEOTIDE SEQUENCE</scope>
</reference>
<evidence type="ECO:0000256" key="5">
    <source>
        <dbReference type="SAM" id="Phobius"/>
    </source>
</evidence>
<evidence type="ECO:0000256" key="1">
    <source>
        <dbReference type="ARBA" id="ARBA00004370"/>
    </source>
</evidence>
<dbReference type="GO" id="GO:0016020">
    <property type="term" value="C:membrane"/>
    <property type="evidence" value="ECO:0007669"/>
    <property type="project" value="UniProtKB-SubCell"/>
</dbReference>
<keyword evidence="3" id="KW-0202">Cytokine</keyword>
<dbReference type="EMBL" id="CAJHNH020007935">
    <property type="protein sequence ID" value="CAG5135127.1"/>
    <property type="molecule type" value="Genomic_DNA"/>
</dbReference>
<keyword evidence="5" id="KW-0812">Transmembrane</keyword>
<sequence length="288" mass="31982">MAKSAMSKLDRPRTIITAVNVGLCLSILLAVTIVIKTRPETNSCQPPPAKFPEICIDCTHLPRNLLTQPEVSGLAKRHGNNTDMCCAETQDQMSTLLQAIVENQPVDPDPAPETSSINMVPVSAHKRILSGFANESALEEPYFNGGKEHFITNFSKVNDPVTEHAHGVEVLDSALKIETDGLYYVYISIHTGPEFNIPAKNFTYQSWFQYVYRRSPHNPANSGALLQMAYPAHEDSVTYEETDYRGGTFHLNKGDELLVCITGVGLFRYRKESSFLGVIMVNNETMSK</sequence>
<organism evidence="7 8">
    <name type="scientific">Candidula unifasciata</name>
    <dbReference type="NCBI Taxonomy" id="100452"/>
    <lineage>
        <taxon>Eukaryota</taxon>
        <taxon>Metazoa</taxon>
        <taxon>Spiralia</taxon>
        <taxon>Lophotrochozoa</taxon>
        <taxon>Mollusca</taxon>
        <taxon>Gastropoda</taxon>
        <taxon>Heterobranchia</taxon>
        <taxon>Euthyneura</taxon>
        <taxon>Panpulmonata</taxon>
        <taxon>Eupulmonata</taxon>
        <taxon>Stylommatophora</taxon>
        <taxon>Helicina</taxon>
        <taxon>Helicoidea</taxon>
        <taxon>Geomitridae</taxon>
        <taxon>Candidula</taxon>
    </lineage>
</organism>
<proteinExistence type="inferred from homology"/>
<dbReference type="PANTHER" id="PTHR11471:SF13">
    <property type="entry name" value="TNF FAMILY PROFILE DOMAIN-CONTAINING PROTEIN"/>
    <property type="match status" value="1"/>
</dbReference>
<dbReference type="SUPFAM" id="SSF49842">
    <property type="entry name" value="TNF-like"/>
    <property type="match status" value="1"/>
</dbReference>
<dbReference type="AlphaFoldDB" id="A0A8S3ZZS7"/>
<dbReference type="PANTHER" id="PTHR11471">
    <property type="entry name" value="TUMOR NECROSIS FACTOR FAMILY MEMBER"/>
    <property type="match status" value="1"/>
</dbReference>
<feature type="domain" description="THD" evidence="6">
    <location>
        <begin position="146"/>
        <end position="281"/>
    </location>
</feature>
<keyword evidence="4 5" id="KW-0472">Membrane</keyword>
<evidence type="ECO:0000256" key="2">
    <source>
        <dbReference type="ARBA" id="ARBA00008670"/>
    </source>
</evidence>
<dbReference type="InterPro" id="IPR006052">
    <property type="entry name" value="TNF_dom"/>
</dbReference>
<comment type="similarity">
    <text evidence="2">Belongs to the tumor necrosis factor family.</text>
</comment>
<feature type="transmembrane region" description="Helical" evidence="5">
    <location>
        <begin position="12"/>
        <end position="35"/>
    </location>
</feature>
<dbReference type="GO" id="GO:0005615">
    <property type="term" value="C:extracellular space"/>
    <property type="evidence" value="ECO:0007669"/>
    <property type="project" value="UniProtKB-KW"/>
</dbReference>
<dbReference type="Pfam" id="PF00229">
    <property type="entry name" value="TNF"/>
    <property type="match status" value="1"/>
</dbReference>
<dbReference type="GO" id="GO:0005164">
    <property type="term" value="F:tumor necrosis factor receptor binding"/>
    <property type="evidence" value="ECO:0007669"/>
    <property type="project" value="InterPro"/>
</dbReference>
<accession>A0A8S3ZZS7</accession>